<sequence>MDVGNHSSRSISRAGLGRPLSALNLRGLSTPEPARPVLKVSSVETTRTFAPNASIVLVGIRGCGKTSLGYIAARALGRRLIEADDEFERKTGCSRAQFLKDRKNNAEQYRLQERQLMESMLANNETDAVIVCGVGSIESHGQALLREYALRHPVIHVVRETEFVRDWLRIPKDSSLMSRLEDSDRKHRICSNFEFYNLFDGGVNACEIEGRVSKDASLGQRSPRYAGTLQRTQQDFIRFVNLIMGLPDPSLQELNAKIIAAAVSPEDKVYTYALAVEFSQIADGSLDLIELECGADVIELRMCASDIIGQSLAVDSTWVTKLSQQFAALRRKVAAPMIFNVNWPSFESLKAGNMSKDETYLELLHLGTRLGAEYVVVDLNFDDSRLQQFLRAKGSTKIIGESFDDSPLGWDDPVRLSKYQRAIRIPCDIVRLSQFAKSDEDNIAIRRFQKSAAQAKTENPQRSLPPLIAYNVGRLGRASMCSNTMLIPVTHPAIRVRKTNDYNDLLTMQEASKMTYDLGILDPLKFCTFGASTLYSLSPAMHKAAYDACGLPHDYDVFQSSNLHDLDGIISDPSFGGAAITLPFKTEVIKVLKSLSPEAQAIGAVNTILPIREPASSTVSDERRIQRSRAGPVTAWHGANTDWVGITTCVKRHLSPANMIRPRTAALVLGAGGMARAAIYALIRLDVPNIFIYNRTVKHADALATHFNELAVRYRGATGRTSCRNEQRIMVIASMHDLWPTGFEQPTIVVSCVPAHSIGTVPSANLTLPLGWLQSVNGGVFLELAYKPRKTPLLSQIEHLRESGRPWVPVHGLEHLPEQGIASFQLMTGRTAPRHLMRAEVVRHYVSETGQHLQVDGQRSSSSLG</sequence>
<dbReference type="Pfam" id="PF01487">
    <property type="entry name" value="DHquinase_I"/>
    <property type="match status" value="1"/>
</dbReference>
<accession>A0A9P6VPH5</accession>
<dbReference type="SUPFAM" id="SSF52540">
    <property type="entry name" value="P-loop containing nucleoside triphosphate hydrolases"/>
    <property type="match status" value="1"/>
</dbReference>
<dbReference type="InterPro" id="IPR041121">
    <property type="entry name" value="SDH_C"/>
</dbReference>
<evidence type="ECO:0000259" key="3">
    <source>
        <dbReference type="Pfam" id="PF01488"/>
    </source>
</evidence>
<dbReference type="GO" id="GO:0003866">
    <property type="term" value="F:3-phosphoshikimate 1-carboxyvinyltransferase activity"/>
    <property type="evidence" value="ECO:0007669"/>
    <property type="project" value="TreeGrafter"/>
</dbReference>
<comment type="similarity">
    <text evidence="1">In the 2nd section; belongs to the type-I 3-dehydroquinase family.</text>
</comment>
<dbReference type="Pfam" id="PF08501">
    <property type="entry name" value="Shikimate_dh_N"/>
    <property type="match status" value="1"/>
</dbReference>
<proteinExistence type="inferred from homology"/>
<dbReference type="GO" id="GO:0004764">
    <property type="term" value="F:shikimate 3-dehydrogenase (NADP+) activity"/>
    <property type="evidence" value="ECO:0007669"/>
    <property type="project" value="InterPro"/>
</dbReference>
<dbReference type="Pfam" id="PF01488">
    <property type="entry name" value="Shikimate_DH"/>
    <property type="match status" value="1"/>
</dbReference>
<dbReference type="SUPFAM" id="SSF51569">
    <property type="entry name" value="Aldolase"/>
    <property type="match status" value="1"/>
</dbReference>
<protein>
    <submittedName>
        <fullName evidence="6">Quinate repressor</fullName>
    </submittedName>
</protein>
<comment type="similarity">
    <text evidence="2">In the N-terminal section; belongs to the shikimate kinase family.</text>
</comment>
<reference evidence="6" key="1">
    <citation type="submission" date="2019-07" db="EMBL/GenBank/DDBJ databases">
        <title>Hyphodiscus hymeniophilus genome sequencing and assembly.</title>
        <authorList>
            <person name="Kramer G."/>
            <person name="Nodwell J."/>
        </authorList>
    </citation>
    <scope>NUCLEOTIDE SEQUENCE</scope>
    <source>
        <strain evidence="6">ATCC 34498</strain>
    </source>
</reference>
<dbReference type="FunFam" id="3.40.50.720:FF:000386">
    <property type="entry name" value="Quinate repressor protein"/>
    <property type="match status" value="1"/>
</dbReference>
<dbReference type="InterPro" id="IPR006151">
    <property type="entry name" value="Shikm_DH/Glu-tRNA_Rdtase"/>
</dbReference>
<feature type="domain" description="Shikimate dehydrogenase substrate binding N-terminal" evidence="4">
    <location>
        <begin position="531"/>
        <end position="608"/>
    </location>
</feature>
<dbReference type="InterPro" id="IPR031322">
    <property type="entry name" value="Shikimate/glucono_kinase"/>
</dbReference>
<dbReference type="OrthoDB" id="4415835at2759"/>
<evidence type="ECO:0000256" key="1">
    <source>
        <dbReference type="ARBA" id="ARBA00006477"/>
    </source>
</evidence>
<dbReference type="AlphaFoldDB" id="A0A9P6VPH5"/>
<feature type="domain" description="SDH C-terminal" evidence="5">
    <location>
        <begin position="812"/>
        <end position="841"/>
    </location>
</feature>
<evidence type="ECO:0000313" key="6">
    <source>
        <dbReference type="EMBL" id="KAG0651247.1"/>
    </source>
</evidence>
<dbReference type="InterPro" id="IPR046346">
    <property type="entry name" value="Aminoacid_DH-like_N_sf"/>
</dbReference>
<evidence type="ECO:0000259" key="4">
    <source>
        <dbReference type="Pfam" id="PF08501"/>
    </source>
</evidence>
<dbReference type="PANTHER" id="PTHR21090:SF5">
    <property type="entry name" value="PENTAFUNCTIONAL AROM POLYPEPTIDE"/>
    <property type="match status" value="1"/>
</dbReference>
<dbReference type="Pfam" id="PF01202">
    <property type="entry name" value="SKI"/>
    <property type="match status" value="1"/>
</dbReference>
<dbReference type="InterPro" id="IPR013708">
    <property type="entry name" value="Shikimate_DH-bd_N"/>
</dbReference>
<dbReference type="CDD" id="cd00502">
    <property type="entry name" value="DHQase_I"/>
    <property type="match status" value="1"/>
</dbReference>
<dbReference type="PANTHER" id="PTHR21090">
    <property type="entry name" value="AROM/DEHYDROQUINATE SYNTHASE"/>
    <property type="match status" value="1"/>
</dbReference>
<name>A0A9P6VPH5_9HELO</name>
<dbReference type="Proteomes" id="UP000785200">
    <property type="component" value="Unassembled WGS sequence"/>
</dbReference>
<dbReference type="PRINTS" id="PR01100">
    <property type="entry name" value="SHIKIMTKNASE"/>
</dbReference>
<dbReference type="Gene3D" id="3.40.50.300">
    <property type="entry name" value="P-loop containing nucleotide triphosphate hydrolases"/>
    <property type="match status" value="1"/>
</dbReference>
<evidence type="ECO:0000259" key="5">
    <source>
        <dbReference type="Pfam" id="PF18317"/>
    </source>
</evidence>
<dbReference type="Gene3D" id="3.20.20.70">
    <property type="entry name" value="Aldolase class I"/>
    <property type="match status" value="1"/>
</dbReference>
<dbReference type="InterPro" id="IPR013785">
    <property type="entry name" value="Aldolase_TIM"/>
</dbReference>
<organism evidence="6 7">
    <name type="scientific">Hyphodiscus hymeniophilus</name>
    <dbReference type="NCBI Taxonomy" id="353542"/>
    <lineage>
        <taxon>Eukaryota</taxon>
        <taxon>Fungi</taxon>
        <taxon>Dikarya</taxon>
        <taxon>Ascomycota</taxon>
        <taxon>Pezizomycotina</taxon>
        <taxon>Leotiomycetes</taxon>
        <taxon>Helotiales</taxon>
        <taxon>Hyphodiscaceae</taxon>
        <taxon>Hyphodiscus</taxon>
    </lineage>
</organism>
<dbReference type="EMBL" id="VNKQ01000004">
    <property type="protein sequence ID" value="KAG0651247.1"/>
    <property type="molecule type" value="Genomic_DNA"/>
</dbReference>
<dbReference type="GO" id="GO:0009423">
    <property type="term" value="P:chorismate biosynthetic process"/>
    <property type="evidence" value="ECO:0007669"/>
    <property type="project" value="TreeGrafter"/>
</dbReference>
<keyword evidence="7" id="KW-1185">Reference proteome</keyword>
<dbReference type="SUPFAM" id="SSF51735">
    <property type="entry name" value="NAD(P)-binding Rossmann-fold domains"/>
    <property type="match status" value="1"/>
</dbReference>
<dbReference type="GO" id="GO:0003855">
    <property type="term" value="F:3-dehydroquinate dehydratase activity"/>
    <property type="evidence" value="ECO:0007669"/>
    <property type="project" value="InterPro"/>
</dbReference>
<dbReference type="Gene3D" id="3.40.50.10860">
    <property type="entry name" value="Leucine Dehydrogenase, chain A, domain 1"/>
    <property type="match status" value="1"/>
</dbReference>
<dbReference type="Pfam" id="PF18317">
    <property type="entry name" value="SDH_C"/>
    <property type="match status" value="1"/>
</dbReference>
<dbReference type="InterPro" id="IPR027417">
    <property type="entry name" value="P-loop_NTPase"/>
</dbReference>
<comment type="caution">
    <text evidence="6">The sequence shown here is derived from an EMBL/GenBank/DDBJ whole genome shotgun (WGS) entry which is preliminary data.</text>
</comment>
<evidence type="ECO:0000256" key="2">
    <source>
        <dbReference type="ARBA" id="ARBA00009349"/>
    </source>
</evidence>
<dbReference type="InterPro" id="IPR036291">
    <property type="entry name" value="NAD(P)-bd_dom_sf"/>
</dbReference>
<dbReference type="SUPFAM" id="SSF53223">
    <property type="entry name" value="Aminoacid dehydrogenase-like, N-terminal domain"/>
    <property type="match status" value="1"/>
</dbReference>
<feature type="domain" description="Quinate/shikimate 5-dehydrogenase/glutamyl-tRNA reductase" evidence="3">
    <location>
        <begin position="665"/>
        <end position="733"/>
    </location>
</feature>
<evidence type="ECO:0000313" key="7">
    <source>
        <dbReference type="Proteomes" id="UP000785200"/>
    </source>
</evidence>
<gene>
    <name evidence="6" type="ORF">D0Z07_1711</name>
</gene>
<dbReference type="InterPro" id="IPR001381">
    <property type="entry name" value="DHquinase_I"/>
</dbReference>
<dbReference type="CDD" id="cd01065">
    <property type="entry name" value="NAD_bind_Shikimate_DH"/>
    <property type="match status" value="1"/>
</dbReference>
<dbReference type="Gene3D" id="3.40.50.720">
    <property type="entry name" value="NAD(P)-binding Rossmann-like Domain"/>
    <property type="match status" value="1"/>
</dbReference>